<reference evidence="4 5" key="1">
    <citation type="submission" date="2024-04" db="EMBL/GenBank/DDBJ databases">
        <title>Phyllosticta paracitricarpa is synonymous to the EU quarantine fungus P. citricarpa based on phylogenomic analyses.</title>
        <authorList>
            <consortium name="Lawrence Berkeley National Laboratory"/>
            <person name="Van ingen-buijs V.A."/>
            <person name="Van westerhoven A.C."/>
            <person name="Haridas S."/>
            <person name="Skiadas P."/>
            <person name="Martin F."/>
            <person name="Groenewald J.Z."/>
            <person name="Crous P.W."/>
            <person name="Seidl M.F."/>
        </authorList>
    </citation>
    <scope>NUCLEOTIDE SEQUENCE [LARGE SCALE GENOMIC DNA]</scope>
    <source>
        <strain evidence="4 5">CPC 17464</strain>
    </source>
</reference>
<dbReference type="PANTHER" id="PTHR15020:SF50">
    <property type="entry name" value="UPF0659 PROTEIN YMR090W"/>
    <property type="match status" value="1"/>
</dbReference>
<dbReference type="InterPro" id="IPR036291">
    <property type="entry name" value="NAD(P)-bd_dom_sf"/>
</dbReference>
<dbReference type="InterPro" id="IPR016040">
    <property type="entry name" value="NAD(P)-bd_dom"/>
</dbReference>
<accession>A0ABR1L437</accession>
<dbReference type="RefSeq" id="XP_066650374.1">
    <property type="nucleotide sequence ID" value="XM_066801937.1"/>
</dbReference>
<gene>
    <name evidence="4" type="ORF">J3D65DRAFT_641927</name>
</gene>
<evidence type="ECO:0000313" key="4">
    <source>
        <dbReference type="EMBL" id="KAK7530008.1"/>
    </source>
</evidence>
<organism evidence="4 5">
    <name type="scientific">Phyllosticta citribraziliensis</name>
    <dbReference type="NCBI Taxonomy" id="989973"/>
    <lineage>
        <taxon>Eukaryota</taxon>
        <taxon>Fungi</taxon>
        <taxon>Dikarya</taxon>
        <taxon>Ascomycota</taxon>
        <taxon>Pezizomycotina</taxon>
        <taxon>Dothideomycetes</taxon>
        <taxon>Dothideomycetes incertae sedis</taxon>
        <taxon>Botryosphaeriales</taxon>
        <taxon>Phyllostictaceae</taxon>
        <taxon>Phyllosticta</taxon>
    </lineage>
</organism>
<evidence type="ECO:0000256" key="1">
    <source>
        <dbReference type="ARBA" id="ARBA00038376"/>
    </source>
</evidence>
<dbReference type="Gene3D" id="3.40.50.720">
    <property type="entry name" value="NAD(P)-binding Rossmann-like Domain"/>
    <property type="match status" value="1"/>
</dbReference>
<dbReference type="GeneID" id="92034843"/>
<keyword evidence="2" id="KW-1133">Transmembrane helix</keyword>
<sequence length="304" mass="32544">MGLAAVLTRTMLVLWIASCAWVFILVVVRLFSYAGVGIFDTHIRYCILVAMMSAQPRFAFFGSTGGCVAAALALALKCGNACSALVRNEEKLKKMLVERGVEEATLSKHLLIVTGNIKDVAAVSKTLKPEGAPSAVDVAICGVGSLPVFKPNPLKPTLEDPTICQDATKTILEAARAVGGQPHLLVISSAGLTDKGRDVPLVMAPLYYWLLAVPHADKKAMEKLIEADFAKPASERAIKGYTIVRPTFFTDGPSCGLDSVRVGSEEEPAIGYTVSRNDVGLWVFENAVKKAQELDGGKVVYITY</sequence>
<comment type="similarity">
    <text evidence="1">Belongs to the avfA family.</text>
</comment>
<evidence type="ECO:0000313" key="5">
    <source>
        <dbReference type="Proteomes" id="UP001360953"/>
    </source>
</evidence>
<keyword evidence="2" id="KW-0812">Transmembrane</keyword>
<dbReference type="SUPFAM" id="SSF51735">
    <property type="entry name" value="NAD(P)-binding Rossmann-fold domains"/>
    <property type="match status" value="1"/>
</dbReference>
<feature type="transmembrane region" description="Helical" evidence="2">
    <location>
        <begin position="12"/>
        <end position="36"/>
    </location>
</feature>
<dbReference type="EMBL" id="JBBPEH010000015">
    <property type="protein sequence ID" value="KAK7530008.1"/>
    <property type="molecule type" value="Genomic_DNA"/>
</dbReference>
<keyword evidence="5" id="KW-1185">Reference proteome</keyword>
<proteinExistence type="inferred from homology"/>
<dbReference type="PANTHER" id="PTHR15020">
    <property type="entry name" value="FLAVIN REDUCTASE-RELATED"/>
    <property type="match status" value="1"/>
</dbReference>
<dbReference type="Proteomes" id="UP001360953">
    <property type="component" value="Unassembled WGS sequence"/>
</dbReference>
<comment type="caution">
    <text evidence="4">The sequence shown here is derived from an EMBL/GenBank/DDBJ whole genome shotgun (WGS) entry which is preliminary data.</text>
</comment>
<evidence type="ECO:0000256" key="2">
    <source>
        <dbReference type="SAM" id="Phobius"/>
    </source>
</evidence>
<name>A0ABR1L437_9PEZI</name>
<feature type="domain" description="NAD(P)-binding" evidence="3">
    <location>
        <begin position="62"/>
        <end position="284"/>
    </location>
</feature>
<dbReference type="Pfam" id="PF13460">
    <property type="entry name" value="NAD_binding_10"/>
    <property type="match status" value="1"/>
</dbReference>
<feature type="transmembrane region" description="Helical" evidence="2">
    <location>
        <begin position="57"/>
        <end position="76"/>
    </location>
</feature>
<protein>
    <recommendedName>
        <fullName evidence="3">NAD(P)-binding domain-containing protein</fullName>
    </recommendedName>
</protein>
<evidence type="ECO:0000259" key="3">
    <source>
        <dbReference type="Pfam" id="PF13460"/>
    </source>
</evidence>
<keyword evidence="2" id="KW-0472">Membrane</keyword>